<dbReference type="Proteomes" id="UP001150062">
    <property type="component" value="Unassembled WGS sequence"/>
</dbReference>
<dbReference type="PANTHER" id="PTHR48153">
    <property type="entry name" value="UFM1-SPECIFIC PROTEASE 2"/>
    <property type="match status" value="1"/>
</dbReference>
<evidence type="ECO:0000313" key="4">
    <source>
        <dbReference type="Proteomes" id="UP001150062"/>
    </source>
</evidence>
<protein>
    <recommendedName>
        <fullName evidence="2">UFSP1/2/DUB catalytic domain-containing protein</fullName>
    </recommendedName>
</protein>
<evidence type="ECO:0000256" key="1">
    <source>
        <dbReference type="ARBA" id="ARBA00022801"/>
    </source>
</evidence>
<dbReference type="Pfam" id="PF07910">
    <property type="entry name" value="Peptidase_C78"/>
    <property type="match status" value="1"/>
</dbReference>
<keyword evidence="4" id="KW-1185">Reference proteome</keyword>
<comment type="caution">
    <text evidence="3">The sequence shown here is derived from an EMBL/GenBank/DDBJ whole genome shotgun (WGS) entry which is preliminary data.</text>
</comment>
<reference evidence="3" key="1">
    <citation type="submission" date="2022-08" db="EMBL/GenBank/DDBJ databases">
        <title>Novel sulfate-reducing endosymbionts in the free-living metamonad Anaeramoeba.</title>
        <authorList>
            <person name="Jerlstrom-Hultqvist J."/>
            <person name="Cepicka I."/>
            <person name="Gallot-Lavallee L."/>
            <person name="Salas-Leiva D."/>
            <person name="Curtis B.A."/>
            <person name="Zahonova K."/>
            <person name="Pipaliya S."/>
            <person name="Dacks J."/>
            <person name="Roger A.J."/>
        </authorList>
    </citation>
    <scope>NUCLEOTIDE SEQUENCE</scope>
    <source>
        <strain evidence="3">Schooner1</strain>
    </source>
</reference>
<sequence>MTTQLESFTNCHKNPIKITTEFVSSFVNFQDNIFKQPTVNYLCSNQNLHHYYYENKDRGWGCLYRTIQTVSSELYMFGKSKDNEFMIPTIKEMQKYFDSSEKLSNLILSDQRCVSDKQERLKVISKQSDMVIQVGSSTWFEPWHAKFFFLSRLGAEFRLMCYKAHNKVSNGRSRKTSDLEFEHLVGFQNLVQLLCSHFKKQENKEKKELQNKEQQTVAPIILDNSISAFTLLGIRVNPETEDCCMWISDPHVMMEPQIYGLYYMVYDKEGKMISSSLENTCFSSSDFFNNEWMLLIPDKLD</sequence>
<proteinExistence type="predicted"/>
<organism evidence="3 4">
    <name type="scientific">Anaeramoeba flamelloides</name>
    <dbReference type="NCBI Taxonomy" id="1746091"/>
    <lineage>
        <taxon>Eukaryota</taxon>
        <taxon>Metamonada</taxon>
        <taxon>Anaeramoebidae</taxon>
        <taxon>Anaeramoeba</taxon>
    </lineage>
</organism>
<dbReference type="PANTHER" id="PTHR48153:SF2">
    <property type="entry name" value="UFM1-SPECIFIC PROTEASE 2"/>
    <property type="match status" value="1"/>
</dbReference>
<dbReference type="EMBL" id="JAOAOG010000131">
    <property type="protein sequence ID" value="KAJ6246800.1"/>
    <property type="molecule type" value="Genomic_DNA"/>
</dbReference>
<keyword evidence="1" id="KW-0378">Hydrolase</keyword>
<feature type="domain" description="UFSP1/2/DUB catalytic" evidence="2">
    <location>
        <begin position="44"/>
        <end position="257"/>
    </location>
</feature>
<gene>
    <name evidence="3" type="ORF">M0813_02053</name>
</gene>
<accession>A0ABQ8YQC2</accession>
<dbReference type="Gene3D" id="3.90.70.130">
    <property type="match status" value="1"/>
</dbReference>
<name>A0ABQ8YQC2_9EUKA</name>
<dbReference type="InterPro" id="IPR012462">
    <property type="entry name" value="UFSP1/2_DUB_cat"/>
</dbReference>
<evidence type="ECO:0000259" key="2">
    <source>
        <dbReference type="Pfam" id="PF07910"/>
    </source>
</evidence>
<evidence type="ECO:0000313" key="3">
    <source>
        <dbReference type="EMBL" id="KAJ6246800.1"/>
    </source>
</evidence>